<keyword evidence="3 6" id="KW-0812">Transmembrane</keyword>
<organism evidence="7 8">
    <name type="scientific">Streptomyces bambusae</name>
    <dbReference type="NCBI Taxonomy" id="1550616"/>
    <lineage>
        <taxon>Bacteria</taxon>
        <taxon>Bacillati</taxon>
        <taxon>Actinomycetota</taxon>
        <taxon>Actinomycetes</taxon>
        <taxon>Kitasatosporales</taxon>
        <taxon>Streptomycetaceae</taxon>
        <taxon>Streptomyces</taxon>
    </lineage>
</organism>
<comment type="caution">
    <text evidence="7">The sequence shown here is derived from an EMBL/GenBank/DDBJ whole genome shotgun (WGS) entry which is preliminary data.</text>
</comment>
<keyword evidence="5 6" id="KW-0472">Membrane</keyword>
<keyword evidence="4 6" id="KW-1133">Transmembrane helix</keyword>
<comment type="subcellular location">
    <subcellularLocation>
        <location evidence="1">Cell membrane</location>
        <topology evidence="1">Multi-pass membrane protein</topology>
    </subcellularLocation>
</comment>
<evidence type="ECO:0000313" key="8">
    <source>
        <dbReference type="Proteomes" id="UP000812013"/>
    </source>
</evidence>
<keyword evidence="2" id="KW-1003">Cell membrane</keyword>
<name>A0ABS6ZI78_9ACTN</name>
<accession>A0ABS6ZI78</accession>
<protein>
    <submittedName>
        <fullName evidence="7">MFS transporter permease</fullName>
    </submittedName>
</protein>
<dbReference type="PANTHER" id="PTHR23513:SF6">
    <property type="entry name" value="MAJOR FACILITATOR SUPERFAMILY ASSOCIATED DOMAIN-CONTAINING PROTEIN"/>
    <property type="match status" value="1"/>
</dbReference>
<feature type="transmembrane region" description="Helical" evidence="6">
    <location>
        <begin position="30"/>
        <end position="50"/>
    </location>
</feature>
<dbReference type="RefSeq" id="WP_219671424.1">
    <property type="nucleotide sequence ID" value="NZ_WTFF01000381.1"/>
</dbReference>
<evidence type="ECO:0000256" key="5">
    <source>
        <dbReference type="ARBA" id="ARBA00023136"/>
    </source>
</evidence>
<dbReference type="Proteomes" id="UP000812013">
    <property type="component" value="Unassembled WGS sequence"/>
</dbReference>
<keyword evidence="8" id="KW-1185">Reference proteome</keyword>
<gene>
    <name evidence="7" type="ORF">GPJ59_31950</name>
</gene>
<evidence type="ECO:0000256" key="1">
    <source>
        <dbReference type="ARBA" id="ARBA00004651"/>
    </source>
</evidence>
<dbReference type="Gene3D" id="1.20.1250.20">
    <property type="entry name" value="MFS general substrate transporter like domains"/>
    <property type="match status" value="1"/>
</dbReference>
<dbReference type="PANTHER" id="PTHR23513">
    <property type="entry name" value="INTEGRAL MEMBRANE EFFLUX PROTEIN-RELATED"/>
    <property type="match status" value="1"/>
</dbReference>
<evidence type="ECO:0000313" key="7">
    <source>
        <dbReference type="EMBL" id="MBW5486350.1"/>
    </source>
</evidence>
<sequence>MLAAGTAMVCSGLGSSFLYAVVDRGLGRAPAFLGVLYAVQGAGSVAAGLLAGPLMRRMGVRAYAAAGCALFGAALALRALPYDAAVPASSLAVGVGLPGILVAALTAVQREVPHEPAGRVAAGTNTLVYAPSAVAMGVGPALVAAFDHRLALPVVGAAAPATAVALAGPVLRARSGRRDRPAEQCGR</sequence>
<evidence type="ECO:0000256" key="4">
    <source>
        <dbReference type="ARBA" id="ARBA00022989"/>
    </source>
</evidence>
<proteinExistence type="predicted"/>
<dbReference type="SUPFAM" id="SSF103473">
    <property type="entry name" value="MFS general substrate transporter"/>
    <property type="match status" value="1"/>
</dbReference>
<feature type="transmembrane region" description="Helical" evidence="6">
    <location>
        <begin position="62"/>
        <end position="80"/>
    </location>
</feature>
<evidence type="ECO:0000256" key="2">
    <source>
        <dbReference type="ARBA" id="ARBA00022475"/>
    </source>
</evidence>
<feature type="transmembrane region" description="Helical" evidence="6">
    <location>
        <begin position="86"/>
        <end position="108"/>
    </location>
</feature>
<evidence type="ECO:0000256" key="6">
    <source>
        <dbReference type="SAM" id="Phobius"/>
    </source>
</evidence>
<dbReference type="EMBL" id="WTFF01000381">
    <property type="protein sequence ID" value="MBW5486350.1"/>
    <property type="molecule type" value="Genomic_DNA"/>
</dbReference>
<reference evidence="7 8" key="1">
    <citation type="submission" date="2019-12" db="EMBL/GenBank/DDBJ databases">
        <title>Genome sequence of Streptomyces bambusae.</title>
        <authorList>
            <person name="Bansal K."/>
            <person name="Choksket S."/>
            <person name="Korpole S."/>
            <person name="Patil P.B."/>
        </authorList>
    </citation>
    <scope>NUCLEOTIDE SEQUENCE [LARGE SCALE GENOMIC DNA]</scope>
    <source>
        <strain evidence="7 8">SK60</strain>
    </source>
</reference>
<evidence type="ECO:0000256" key="3">
    <source>
        <dbReference type="ARBA" id="ARBA00022692"/>
    </source>
</evidence>
<dbReference type="InterPro" id="IPR036259">
    <property type="entry name" value="MFS_trans_sf"/>
</dbReference>
<feature type="transmembrane region" description="Helical" evidence="6">
    <location>
        <begin position="120"/>
        <end position="144"/>
    </location>
</feature>
<feature type="transmembrane region" description="Helical" evidence="6">
    <location>
        <begin position="150"/>
        <end position="171"/>
    </location>
</feature>